<name>A0ABN6YVU7_9FIRM</name>
<evidence type="ECO:0000313" key="4">
    <source>
        <dbReference type="EMBL" id="BDZ76833.1"/>
    </source>
</evidence>
<dbReference type="GO" id="GO:0016874">
    <property type="term" value="F:ligase activity"/>
    <property type="evidence" value="ECO:0007669"/>
    <property type="project" value="UniProtKB-KW"/>
</dbReference>
<dbReference type="Gene3D" id="3.40.50.12780">
    <property type="entry name" value="N-terminal domain of ligase-like"/>
    <property type="match status" value="1"/>
</dbReference>
<dbReference type="InterPro" id="IPR042099">
    <property type="entry name" value="ANL_N_sf"/>
</dbReference>
<proteinExistence type="predicted"/>
<dbReference type="RefSeq" id="WP_316266425.1">
    <property type="nucleotide sequence ID" value="NZ_AP027742.1"/>
</dbReference>
<dbReference type="PANTHER" id="PTHR43272">
    <property type="entry name" value="LONG-CHAIN-FATTY-ACID--COA LIGASE"/>
    <property type="match status" value="1"/>
</dbReference>
<dbReference type="Proteomes" id="UP001305815">
    <property type="component" value="Chromosome"/>
</dbReference>
<organism evidence="4 5">
    <name type="scientific">Claveliimonas bilis</name>
    <dbReference type="NCBI Taxonomy" id="3028070"/>
    <lineage>
        <taxon>Bacteria</taxon>
        <taxon>Bacillati</taxon>
        <taxon>Bacillota</taxon>
        <taxon>Clostridia</taxon>
        <taxon>Lachnospirales</taxon>
        <taxon>Lachnospiraceae</taxon>
        <taxon>Claveliimonas</taxon>
    </lineage>
</organism>
<reference evidence="5" key="1">
    <citation type="journal article" date="2023" name="Int. J. Syst. Evol. Microbiol.">
        <title>Claveliimonas bilis gen. nov., sp. nov., deoxycholic acid-producing bacteria isolated from human faeces, and reclassification of Sellimonas monacensis Zenner et al. 2021 as Claveliimonas monacensis comb. nov.</title>
        <authorList>
            <person name="Hisatomi A."/>
            <person name="Kastawa N.W.E.P.G."/>
            <person name="Song I."/>
            <person name="Ohkuma M."/>
            <person name="Fukiya S."/>
            <person name="Sakamoto M."/>
        </authorList>
    </citation>
    <scope>NUCLEOTIDE SEQUENCE [LARGE SCALE GENOMIC DNA]</scope>
    <source>
        <strain evidence="5">12BBH14</strain>
    </source>
</reference>
<dbReference type="SUPFAM" id="SSF56801">
    <property type="entry name" value="Acetyl-CoA synthetase-like"/>
    <property type="match status" value="1"/>
</dbReference>
<protein>
    <submittedName>
        <fullName evidence="4">Long-chain-fatty-acid--CoA ligase</fullName>
    </submittedName>
</protein>
<evidence type="ECO:0000256" key="2">
    <source>
        <dbReference type="ARBA" id="ARBA00022840"/>
    </source>
</evidence>
<feature type="domain" description="AMP-dependent synthetase/ligase" evidence="3">
    <location>
        <begin position="14"/>
        <end position="371"/>
    </location>
</feature>
<evidence type="ECO:0000256" key="1">
    <source>
        <dbReference type="ARBA" id="ARBA00022741"/>
    </source>
</evidence>
<dbReference type="EMBL" id="AP027742">
    <property type="protein sequence ID" value="BDZ76833.1"/>
    <property type="molecule type" value="Genomic_DNA"/>
</dbReference>
<evidence type="ECO:0000313" key="5">
    <source>
        <dbReference type="Proteomes" id="UP001305815"/>
    </source>
</evidence>
<dbReference type="Pfam" id="PF23562">
    <property type="entry name" value="AMP-binding_C_3"/>
    <property type="match status" value="1"/>
</dbReference>
<dbReference type="InterPro" id="IPR020845">
    <property type="entry name" value="AMP-binding_CS"/>
</dbReference>
<dbReference type="PROSITE" id="PS00455">
    <property type="entry name" value="AMP_BINDING"/>
    <property type="match status" value="1"/>
</dbReference>
<keyword evidence="1" id="KW-0547">Nucleotide-binding</keyword>
<keyword evidence="5" id="KW-1185">Reference proteome</keyword>
<sequence>MICTTIREILTRTEEKYGSEDAVRYKAGKNEIVSRTYTQLKEDSEAFSRTLESLGQKGNHVAVIGKTSYEWLTAYFGTVNSGSVAVPLDVSLPADEVCELINRADVTVLVADDCRRDVQEMAEKVCPKLKDIISMQKEQVGRRESDKVLSFSGLLEENRGSFQEMPDPDQLCTIMFTSGTTGKSKGVMLTHRNMAENATCLDMKIPEKTVLLSVLPIHHAYCLSMDILKGMSLGAVVCINDSLMRVAKNIKLFQPEMILMVPLMIETLARKLEDASLIPPAIVKAKVFGKQLHTICSGGAYLNPDYIDLFKRYGITILQGYGMTECAPVISNNVSWNMKKESVGQLLPNCRAKTVDGELWVKGSSVMQGYYKMPDETKETLSDGWLKTGDLGYVDEEGFVFLTGRKKNLIITKNGENVSPEELENKLGESRLVQEVLVRECDGVIEAEIFPSEEYVKKKHIKDIKSALQKLIDDYNQSAPLHKRIYRLKVREQEFEKTTSRKIKRQQ</sequence>
<gene>
    <name evidence="4" type="ORF">Lac1_10160</name>
</gene>
<accession>A0ABN6YVU7</accession>
<keyword evidence="4" id="KW-0436">Ligase</keyword>
<dbReference type="PANTHER" id="PTHR43272:SF33">
    <property type="entry name" value="AMP-BINDING DOMAIN-CONTAINING PROTEIN-RELATED"/>
    <property type="match status" value="1"/>
</dbReference>
<keyword evidence="2" id="KW-0067">ATP-binding</keyword>
<dbReference type="Pfam" id="PF00501">
    <property type="entry name" value="AMP-binding"/>
    <property type="match status" value="1"/>
</dbReference>
<dbReference type="InterPro" id="IPR000873">
    <property type="entry name" value="AMP-dep_synth/lig_dom"/>
</dbReference>
<evidence type="ECO:0000259" key="3">
    <source>
        <dbReference type="Pfam" id="PF00501"/>
    </source>
</evidence>